<feature type="signal peptide" evidence="1">
    <location>
        <begin position="1"/>
        <end position="20"/>
    </location>
</feature>
<evidence type="ECO:0000313" key="3">
    <source>
        <dbReference type="Proteomes" id="UP000006228"/>
    </source>
</evidence>
<protein>
    <recommendedName>
        <fullName evidence="4">Lipoprotein</fullName>
    </recommendedName>
</protein>
<feature type="chain" id="PRO_5003227368" description="Lipoprotein" evidence="1">
    <location>
        <begin position="21"/>
        <end position="223"/>
    </location>
</feature>
<evidence type="ECO:0008006" key="4">
    <source>
        <dbReference type="Google" id="ProtNLM"/>
    </source>
</evidence>
<dbReference type="EMBL" id="AEVT01000059">
    <property type="protein sequence ID" value="EGA70353.1"/>
    <property type="molecule type" value="Genomic_DNA"/>
</dbReference>
<dbReference type="OrthoDB" id="86940at2"/>
<sequence length="223" mass="24528">MKLHYTALAALACALPFVGAAKSDSETARVLSQAVGDLDKDGIDEKAIVLDLGVQYDEEDEHSLYGSDRQILLYKNVDSEWRLWRAVSGGVAADSAGGAMGDPFVGISIQRGALVLEHFGGASRKWHSIHRFRLDKASDQFELIGFTGEYSVNIGCDGQKLDYNLSTGRAIYQTINDYCDEESLRTNQQVNLLIPVDAKPKLTGFVPGINEVKIEPLDTSYYY</sequence>
<keyword evidence="1" id="KW-0732">Signal</keyword>
<dbReference type="AlphaFoldDB" id="E8M6N5"/>
<dbReference type="GeneID" id="95569257"/>
<comment type="caution">
    <text evidence="2">The sequence shown here is derived from an EMBL/GenBank/DDBJ whole genome shotgun (WGS) entry which is preliminary data.</text>
</comment>
<dbReference type="RefSeq" id="WP_008076767.1">
    <property type="nucleotide sequence ID" value="NZ_AEVT01000059.1"/>
</dbReference>
<evidence type="ECO:0000256" key="1">
    <source>
        <dbReference type="SAM" id="SignalP"/>
    </source>
</evidence>
<organism evidence="2 3">
    <name type="scientific">Vibrio sinaloensis DSM 21326</name>
    <dbReference type="NCBI Taxonomy" id="945550"/>
    <lineage>
        <taxon>Bacteria</taxon>
        <taxon>Pseudomonadati</taxon>
        <taxon>Pseudomonadota</taxon>
        <taxon>Gammaproteobacteria</taxon>
        <taxon>Vibrionales</taxon>
        <taxon>Vibrionaceae</taxon>
        <taxon>Vibrio</taxon>
        <taxon>Vibrio oreintalis group</taxon>
    </lineage>
</organism>
<proteinExistence type="predicted"/>
<name>E8M6N5_PHOS4</name>
<evidence type="ECO:0000313" key="2">
    <source>
        <dbReference type="EMBL" id="EGA70353.1"/>
    </source>
</evidence>
<gene>
    <name evidence="2" type="ORF">VISI1226_22325</name>
</gene>
<reference evidence="2 3" key="1">
    <citation type="journal article" date="2012" name="Int. J. Syst. Evol. Microbiol.">
        <title>Vibrio caribbeanicus sp. nov., isolated from the marine sponge Scleritoderma cyanea.</title>
        <authorList>
            <person name="Hoffmann M."/>
            <person name="Monday S.R."/>
            <person name="Allard M.W."/>
            <person name="Strain E.A."/>
            <person name="Whittaker P."/>
            <person name="Naum M."/>
            <person name="McCarthy P.J."/>
            <person name="Lopez J.V."/>
            <person name="Fischer M."/>
            <person name="Brown E.W."/>
        </authorList>
    </citation>
    <scope>NUCLEOTIDE SEQUENCE [LARGE SCALE GENOMIC DNA]</scope>
    <source>
        <strain evidence="3">DSMZ 21326</strain>
    </source>
</reference>
<accession>E8M6N5</accession>
<dbReference type="Proteomes" id="UP000006228">
    <property type="component" value="Unassembled WGS sequence"/>
</dbReference>
<dbReference type="eggNOG" id="ENOG5031B15">
    <property type="taxonomic scope" value="Bacteria"/>
</dbReference>